<dbReference type="GO" id="GO:0003824">
    <property type="term" value="F:catalytic activity"/>
    <property type="evidence" value="ECO:0007669"/>
    <property type="project" value="InterPro"/>
</dbReference>
<evidence type="ECO:0000259" key="1">
    <source>
        <dbReference type="Pfam" id="PF01425"/>
    </source>
</evidence>
<dbReference type="Pfam" id="PF01425">
    <property type="entry name" value="Amidase"/>
    <property type="match status" value="1"/>
</dbReference>
<sequence>MSLFKLSAVDIVKFLKEGKYTCEEVVKSFIEQINKNEKQVEAWEFFDKELVLNQAKKLDEDHQSGKVHGDLHGVPVGIKDIFDTEDMPTTDGTEIHKKNPSWNDCAVVSKLKQAGAIIMGKTVTAELAYYSPGKTKNPHDIKRTPGGSSSGSAAAVASHMVPLAVGSQTNGSVIRPASFCGVVGYKPSKGYISRHLVLQVSRTLDQVGVFSNSIEDAALISEQLIGYDKQDPDTSLNPKPKLLAASKQKPPAEPILAYIKLPFMSELEEDAKEGFEEIKDELKGKVDEMELPEGFANIPKWHKIIMESDMAQSFSKEYKNSKNKLSDKIIEAIERGMKYTSVEYKDALSKIDIANTYFNQFFHDYDAILTPSANGEAPKGLKSTGNPIFSTIWTYCGMPSISLPLLQGKNGLPVGVQLVSSLYDDERLFRNASWLTSKIKR</sequence>
<reference evidence="2" key="1">
    <citation type="submission" date="2018-05" db="EMBL/GenBank/DDBJ databases">
        <authorList>
            <person name="Lanie J.A."/>
            <person name="Ng W.-L."/>
            <person name="Kazmierczak K.M."/>
            <person name="Andrzejewski T.M."/>
            <person name="Davidsen T.M."/>
            <person name="Wayne K.J."/>
            <person name="Tettelin H."/>
            <person name="Glass J.I."/>
            <person name="Rusch D."/>
            <person name="Podicherti R."/>
            <person name="Tsui H.-C.T."/>
            <person name="Winkler M.E."/>
        </authorList>
    </citation>
    <scope>NUCLEOTIDE SEQUENCE</scope>
</reference>
<evidence type="ECO:0000313" key="2">
    <source>
        <dbReference type="EMBL" id="SVB39494.1"/>
    </source>
</evidence>
<dbReference type="PANTHER" id="PTHR11895:SF151">
    <property type="entry name" value="GLUTAMYL-TRNA(GLN) AMIDOTRANSFERASE SUBUNIT A"/>
    <property type="match status" value="1"/>
</dbReference>
<dbReference type="EMBL" id="UINC01040095">
    <property type="protein sequence ID" value="SVB39494.1"/>
    <property type="molecule type" value="Genomic_DNA"/>
</dbReference>
<dbReference type="SUPFAM" id="SSF75304">
    <property type="entry name" value="Amidase signature (AS) enzymes"/>
    <property type="match status" value="1"/>
</dbReference>
<feature type="domain" description="Amidase" evidence="1">
    <location>
        <begin position="24"/>
        <end position="428"/>
    </location>
</feature>
<dbReference type="InterPro" id="IPR000120">
    <property type="entry name" value="Amidase"/>
</dbReference>
<gene>
    <name evidence="2" type="ORF">METZ01_LOCUS192348</name>
</gene>
<dbReference type="Gene3D" id="3.90.1300.10">
    <property type="entry name" value="Amidase signature (AS) domain"/>
    <property type="match status" value="1"/>
</dbReference>
<name>A0A382DND0_9ZZZZ</name>
<organism evidence="2">
    <name type="scientific">marine metagenome</name>
    <dbReference type="NCBI Taxonomy" id="408172"/>
    <lineage>
        <taxon>unclassified sequences</taxon>
        <taxon>metagenomes</taxon>
        <taxon>ecological metagenomes</taxon>
    </lineage>
</organism>
<dbReference type="InterPro" id="IPR023631">
    <property type="entry name" value="Amidase_dom"/>
</dbReference>
<protein>
    <recommendedName>
        <fullName evidence="1">Amidase domain-containing protein</fullName>
    </recommendedName>
</protein>
<dbReference type="PANTHER" id="PTHR11895">
    <property type="entry name" value="TRANSAMIDASE"/>
    <property type="match status" value="1"/>
</dbReference>
<accession>A0A382DND0</accession>
<dbReference type="AlphaFoldDB" id="A0A382DND0"/>
<proteinExistence type="predicted"/>
<dbReference type="InterPro" id="IPR036928">
    <property type="entry name" value="AS_sf"/>
</dbReference>